<evidence type="ECO:0000313" key="3">
    <source>
        <dbReference type="Proteomes" id="UP000502894"/>
    </source>
</evidence>
<name>A0A6F8T1M6_9GAMM</name>
<dbReference type="CDD" id="cd01029">
    <property type="entry name" value="TOPRIM_primases"/>
    <property type="match status" value="1"/>
</dbReference>
<dbReference type="RefSeq" id="WP_173236442.1">
    <property type="nucleotide sequence ID" value="NZ_AP022839.1"/>
</dbReference>
<evidence type="ECO:0000259" key="1">
    <source>
        <dbReference type="SMART" id="SM00493"/>
    </source>
</evidence>
<sequence length="296" mass="32803">MKLSKIIDHFKTEMINKGIVPPSQIMLDGQLHRFHIEGDNRASRNGWYVLYTDNIPSGAFGNWKTGINQTWSIKASSHVGLSVGLELQRKMVVAKKLRDEAKAIEYKKTAALAKEIYDRCHTADPSNPYLLRKRIKAFCAHQLDGRLVLPIIDTEGNQWSLQFILSNGDKRFLSGGAIKGHFIPIQNRPTNDVSILICEGFATGATLAQVYSDTCVIAACNANNLRHVAVHIRDKLPSIELIICADADEVGLVKAREAAKDVGGILRAPKFPKDIAGKLTDFNDLFCLHVSQEMLA</sequence>
<keyword evidence="3" id="KW-1185">Reference proteome</keyword>
<dbReference type="Pfam" id="PF13362">
    <property type="entry name" value="Toprim_3"/>
    <property type="match status" value="1"/>
</dbReference>
<dbReference type="SMART" id="SM00493">
    <property type="entry name" value="TOPRIM"/>
    <property type="match status" value="1"/>
</dbReference>
<dbReference type="EMBL" id="AP022839">
    <property type="protein sequence ID" value="BCA94584.1"/>
    <property type="molecule type" value="Genomic_DNA"/>
</dbReference>
<dbReference type="Proteomes" id="UP000502894">
    <property type="component" value="Chromosome"/>
</dbReference>
<dbReference type="InterPro" id="IPR006171">
    <property type="entry name" value="TOPRIM_dom"/>
</dbReference>
<evidence type="ECO:0000313" key="2">
    <source>
        <dbReference type="EMBL" id="BCA94584.1"/>
    </source>
</evidence>
<organism evidence="2 3">
    <name type="scientific">Legionella antarctica</name>
    <dbReference type="NCBI Taxonomy" id="2708020"/>
    <lineage>
        <taxon>Bacteria</taxon>
        <taxon>Pseudomonadati</taxon>
        <taxon>Pseudomonadota</taxon>
        <taxon>Gammaproteobacteria</taxon>
        <taxon>Legionellales</taxon>
        <taxon>Legionellaceae</taxon>
        <taxon>Legionella</taxon>
    </lineage>
</organism>
<proteinExistence type="predicted"/>
<gene>
    <name evidence="2" type="ORF">TUM19329_09450</name>
</gene>
<protein>
    <recommendedName>
        <fullName evidence="1">Toprim domain-containing protein</fullName>
    </recommendedName>
</protein>
<reference evidence="2" key="1">
    <citation type="journal article" date="2020" name="Microbiol. Resour. Announc.">
        <title>Complete Genome Sequence of Novel Psychrotolerant Legionella Strain TUM19329, Isolated from Antarctic Lake Sediment.</title>
        <authorList>
            <person name="Shimada S."/>
            <person name="Nakai R."/>
            <person name="Aoki K."/>
            <person name="Shimoeda N."/>
            <person name="Ohno G."/>
            <person name="Miyazaki Y."/>
            <person name="Kudoh S."/>
            <person name="Imura S."/>
            <person name="Watanabe K."/>
            <person name="Ishii Y."/>
            <person name="Tateda K."/>
        </authorList>
    </citation>
    <scope>NUCLEOTIDE SEQUENCE [LARGE SCALE GENOMIC DNA]</scope>
    <source>
        <strain evidence="2">TUM19329</strain>
    </source>
</reference>
<dbReference type="InterPro" id="IPR034154">
    <property type="entry name" value="TOPRIM_DnaG/twinkle"/>
</dbReference>
<dbReference type="KEGG" id="lant:TUM19329_09450"/>
<dbReference type="AlphaFoldDB" id="A0A6F8T1M6"/>
<feature type="domain" description="Toprim" evidence="1">
    <location>
        <begin position="193"/>
        <end position="267"/>
    </location>
</feature>
<accession>A0A6F8T1M6</accession>